<evidence type="ECO:0000313" key="2">
    <source>
        <dbReference type="EMBL" id="KAK2705440.1"/>
    </source>
</evidence>
<dbReference type="EMBL" id="JAVRJZ010000020">
    <property type="protein sequence ID" value="KAK2705440.1"/>
    <property type="molecule type" value="Genomic_DNA"/>
</dbReference>
<dbReference type="AlphaFoldDB" id="A0AA88HAK9"/>
<dbReference type="Gene3D" id="3.40.50.1010">
    <property type="entry name" value="5'-nuclease"/>
    <property type="match status" value="2"/>
</dbReference>
<sequence length="410" mass="47655">MDLPPDRMIERAVNLSTVDAKNNEKPFVIVVDCDMLSLYHLTLIQLQNMIERNLMKAIIFIPWHVLEELDIHKDSPIIRNVINYIMEVPENKKTGMVFQKAEEAEKSKSLLESHFDETLYENPSVYKTLKCCLHWKQRGYDVALFTNDNELFIDTNFIVSVMDLPPDRMIEKMVNLSTIDAKNNEKPFVIVVTRSMLDNHQYNIIPLQSMIERKLIKAILFIPWHVLDEVEDQGKENPFTRKIINYIMEVLENKKTGMFFQTAEEAEKSKSLFASHFDETLYKNPSVYKTLICCLHWKQGGYDVALFTDNNELLNKAQIFSLKAFSRIDNMGQKIFDLVMTPTRLSSFNMQNKTEEKTSASFLSLFETVMKTIFKICGSYSETVGLKYGNEKLSPSAYIRNKEENFVHST</sequence>
<gene>
    <name evidence="2" type="ORF">QYM36_015728</name>
</gene>
<organism evidence="2 3">
    <name type="scientific">Artemia franciscana</name>
    <name type="common">Brine shrimp</name>
    <name type="synonym">Artemia sanfranciscana</name>
    <dbReference type="NCBI Taxonomy" id="6661"/>
    <lineage>
        <taxon>Eukaryota</taxon>
        <taxon>Metazoa</taxon>
        <taxon>Ecdysozoa</taxon>
        <taxon>Arthropoda</taxon>
        <taxon>Crustacea</taxon>
        <taxon>Branchiopoda</taxon>
        <taxon>Anostraca</taxon>
        <taxon>Artemiidae</taxon>
        <taxon>Artemia</taxon>
    </lineage>
</organism>
<proteinExistence type="predicted"/>
<dbReference type="Proteomes" id="UP001187531">
    <property type="component" value="Unassembled WGS sequence"/>
</dbReference>
<accession>A0AA88HAK9</accession>
<keyword evidence="3" id="KW-1185">Reference proteome</keyword>
<evidence type="ECO:0000313" key="3">
    <source>
        <dbReference type="Proteomes" id="UP001187531"/>
    </source>
</evidence>
<feature type="domain" description="PIN" evidence="1">
    <location>
        <begin position="44"/>
        <end position="153"/>
    </location>
</feature>
<comment type="caution">
    <text evidence="2">The sequence shown here is derived from an EMBL/GenBank/DDBJ whole genome shotgun (WGS) entry which is preliminary data.</text>
</comment>
<dbReference type="InterPro" id="IPR002716">
    <property type="entry name" value="PIN_dom"/>
</dbReference>
<reference evidence="2" key="1">
    <citation type="submission" date="2023-07" db="EMBL/GenBank/DDBJ databases">
        <title>Chromosome-level genome assembly of Artemia franciscana.</title>
        <authorList>
            <person name="Jo E."/>
        </authorList>
    </citation>
    <scope>NUCLEOTIDE SEQUENCE</scope>
    <source>
        <tissue evidence="2">Whole body</tissue>
    </source>
</reference>
<evidence type="ECO:0000259" key="1">
    <source>
        <dbReference type="Pfam" id="PF13638"/>
    </source>
</evidence>
<name>A0AA88HAK9_ARTSF</name>
<dbReference type="Pfam" id="PF13638">
    <property type="entry name" value="PIN_4"/>
    <property type="match status" value="1"/>
</dbReference>
<protein>
    <recommendedName>
        <fullName evidence="1">PIN domain-containing protein</fullName>
    </recommendedName>
</protein>
<dbReference type="CDD" id="cd01983">
    <property type="entry name" value="SIMIBI"/>
    <property type="match status" value="1"/>
</dbReference>